<feature type="compositionally biased region" description="Polar residues" evidence="1">
    <location>
        <begin position="212"/>
        <end position="221"/>
    </location>
</feature>
<comment type="caution">
    <text evidence="2">The sequence shown here is derived from an EMBL/GenBank/DDBJ whole genome shotgun (WGS) entry which is preliminary data.</text>
</comment>
<feature type="compositionally biased region" description="Polar residues" evidence="1">
    <location>
        <begin position="500"/>
        <end position="513"/>
    </location>
</feature>
<feature type="compositionally biased region" description="Basic and acidic residues" evidence="1">
    <location>
        <begin position="115"/>
        <end position="130"/>
    </location>
</feature>
<feature type="region of interest" description="Disordered" evidence="1">
    <location>
        <begin position="549"/>
        <end position="572"/>
    </location>
</feature>
<feature type="compositionally biased region" description="Polar residues" evidence="1">
    <location>
        <begin position="48"/>
        <end position="57"/>
    </location>
</feature>
<proteinExistence type="predicted"/>
<feature type="region of interest" description="Disordered" evidence="1">
    <location>
        <begin position="481"/>
        <end position="513"/>
    </location>
</feature>
<keyword evidence="3" id="KW-1185">Reference proteome</keyword>
<protein>
    <recommendedName>
        <fullName evidence="4">MYND-type domain-containing protein</fullName>
    </recommendedName>
</protein>
<dbReference type="Proteomes" id="UP001558652">
    <property type="component" value="Unassembled WGS sequence"/>
</dbReference>
<dbReference type="AlphaFoldDB" id="A0ABD0ZKG9"/>
<evidence type="ECO:0000313" key="3">
    <source>
        <dbReference type="Proteomes" id="UP001558652"/>
    </source>
</evidence>
<feature type="region of interest" description="Disordered" evidence="1">
    <location>
        <begin position="1"/>
        <end position="221"/>
    </location>
</feature>
<sequence length="675" mass="73312">MHVMDGDCEKTSGCLAAEGAPELGLKDKHGVEPGAQECQDIALEDSKSLTANENGSLNGDHDPENEVKDDTPNISPDIKEEQNPEEEETSSEYKKELAQESVVNSEVAEASEQSSADRPEVASTDYDKADSQTNNNGNSVAAPPEKEVEPPNQEPKEEKDETAVVSAQLFQSEMVRRKRSIERDGEGEVSSGSESETGRKRLKGDGDILTPEPSQESQMFQSAVDDERERVIREFIDSCTQSPEEMARSIEKLHKELNALGEMARAKELEWNSILRVRKLKEEMLERILRKKRQSLVLEGNTSDWGVSEAVNQRVIIIAVKSHNGNNQMMVPIVSSSPNGTGTGVRSINAIPPVRMPEVGRQHRPILPKPYPHVIDPGNIVREGRNGPILDVKSIIADYRLRHPENVPRRGRRVRGEVPVVSRISSSPALISMANMALGSGANVRTTQESPYTIGILTSHPQDGPPGMSFKDVLVQFAKLSQSPTPGKPPPPYPEVTLHPVNSPQSPPTSHSSLLHGILTKSVAPAAITPAHRPATFSPTLARLLTAPEKPSPSHQLAPTQISTQFRPPTPRVSITDILTSSKKSRNEITITPVTGNPGTKSKDEVVLLDDDDETGSGDGLVIDEGGDAGSGADDVPQCQGCRQKSAQFVCAGCGNQWYCSRECQVGSPQYIQET</sequence>
<gene>
    <name evidence="2" type="ORF">AAG570_000479</name>
</gene>
<feature type="compositionally biased region" description="Low complexity" evidence="1">
    <location>
        <begin position="99"/>
        <end position="114"/>
    </location>
</feature>
<name>A0ABD0ZKG9_9HEMI</name>
<feature type="compositionally biased region" description="Basic and acidic residues" evidence="1">
    <location>
        <begin position="144"/>
        <end position="162"/>
    </location>
</feature>
<evidence type="ECO:0000256" key="1">
    <source>
        <dbReference type="SAM" id="MobiDB-lite"/>
    </source>
</evidence>
<feature type="compositionally biased region" description="Polar residues" evidence="1">
    <location>
        <begin position="553"/>
        <end position="567"/>
    </location>
</feature>
<reference evidence="2 3" key="1">
    <citation type="submission" date="2024-07" db="EMBL/GenBank/DDBJ databases">
        <title>Chromosome-level genome assembly of the water stick insect Ranatra chinensis (Heteroptera: Nepidae).</title>
        <authorList>
            <person name="Liu X."/>
        </authorList>
    </citation>
    <scope>NUCLEOTIDE SEQUENCE [LARGE SCALE GENOMIC DNA]</scope>
    <source>
        <strain evidence="2">Cailab_2021Rc</strain>
        <tissue evidence="2">Muscle</tissue>
    </source>
</reference>
<organism evidence="2 3">
    <name type="scientific">Ranatra chinensis</name>
    <dbReference type="NCBI Taxonomy" id="642074"/>
    <lineage>
        <taxon>Eukaryota</taxon>
        <taxon>Metazoa</taxon>
        <taxon>Ecdysozoa</taxon>
        <taxon>Arthropoda</taxon>
        <taxon>Hexapoda</taxon>
        <taxon>Insecta</taxon>
        <taxon>Pterygota</taxon>
        <taxon>Neoptera</taxon>
        <taxon>Paraneoptera</taxon>
        <taxon>Hemiptera</taxon>
        <taxon>Heteroptera</taxon>
        <taxon>Panheteroptera</taxon>
        <taxon>Nepomorpha</taxon>
        <taxon>Nepidae</taxon>
        <taxon>Ranatrinae</taxon>
        <taxon>Ranatra</taxon>
    </lineage>
</organism>
<dbReference type="EMBL" id="JBFDAA010000001">
    <property type="protein sequence ID" value="KAL1140549.1"/>
    <property type="molecule type" value="Genomic_DNA"/>
</dbReference>
<feature type="compositionally biased region" description="Basic and acidic residues" evidence="1">
    <location>
        <begin position="196"/>
        <end position="206"/>
    </location>
</feature>
<accession>A0ABD0ZKG9</accession>
<evidence type="ECO:0000313" key="2">
    <source>
        <dbReference type="EMBL" id="KAL1140549.1"/>
    </source>
</evidence>
<feature type="compositionally biased region" description="Basic and acidic residues" evidence="1">
    <location>
        <begin position="1"/>
        <end position="10"/>
    </location>
</feature>
<feature type="compositionally biased region" description="Basic and acidic residues" evidence="1">
    <location>
        <begin position="59"/>
        <end position="82"/>
    </location>
</feature>
<evidence type="ECO:0008006" key="4">
    <source>
        <dbReference type="Google" id="ProtNLM"/>
    </source>
</evidence>
<dbReference type="Gene3D" id="6.10.140.2220">
    <property type="match status" value="1"/>
</dbReference>